<name>A0A2M4D1Q6_ANODA</name>
<protein>
    <submittedName>
        <fullName evidence="2">Putative secreted protein</fullName>
    </submittedName>
</protein>
<dbReference type="AlphaFoldDB" id="A0A2M4D1Q6"/>
<sequence length="138" mass="14989">MPNGWRGGGFVWCACPLPAAAATATAKHTIRGGSLLAPGQDLVSESTIEVQEDDEGRPSTWRRWRTSIGWTEPGRSQSIAASEHAPRSRWWFEQWFTFAFPTSRTQSNAVEHARLGAVTWFESALASTLGAEATAALG</sequence>
<feature type="chain" id="PRO_5014649800" evidence="1">
    <location>
        <begin position="22"/>
        <end position="138"/>
    </location>
</feature>
<evidence type="ECO:0000256" key="1">
    <source>
        <dbReference type="SAM" id="SignalP"/>
    </source>
</evidence>
<dbReference type="EMBL" id="GGFL01007243">
    <property type="protein sequence ID" value="MBW71421.1"/>
    <property type="molecule type" value="Transcribed_RNA"/>
</dbReference>
<organism evidence="2">
    <name type="scientific">Anopheles darlingi</name>
    <name type="common">Mosquito</name>
    <dbReference type="NCBI Taxonomy" id="43151"/>
    <lineage>
        <taxon>Eukaryota</taxon>
        <taxon>Metazoa</taxon>
        <taxon>Ecdysozoa</taxon>
        <taxon>Arthropoda</taxon>
        <taxon>Hexapoda</taxon>
        <taxon>Insecta</taxon>
        <taxon>Pterygota</taxon>
        <taxon>Neoptera</taxon>
        <taxon>Endopterygota</taxon>
        <taxon>Diptera</taxon>
        <taxon>Nematocera</taxon>
        <taxon>Culicoidea</taxon>
        <taxon>Culicidae</taxon>
        <taxon>Anophelinae</taxon>
        <taxon>Anopheles</taxon>
    </lineage>
</organism>
<evidence type="ECO:0000313" key="2">
    <source>
        <dbReference type="EMBL" id="MBW71421.1"/>
    </source>
</evidence>
<keyword evidence="1" id="KW-0732">Signal</keyword>
<feature type="signal peptide" evidence="1">
    <location>
        <begin position="1"/>
        <end position="21"/>
    </location>
</feature>
<reference evidence="2" key="1">
    <citation type="submission" date="2018-01" db="EMBL/GenBank/DDBJ databases">
        <title>An insight into the sialome of Amazonian anophelines.</title>
        <authorList>
            <person name="Ribeiro J.M."/>
            <person name="Scarpassa V."/>
            <person name="Calvo E."/>
        </authorList>
    </citation>
    <scope>NUCLEOTIDE SEQUENCE</scope>
</reference>
<proteinExistence type="predicted"/>
<accession>A0A2M4D1Q6</accession>